<protein>
    <submittedName>
        <fullName evidence="2">Putative plasmid replication-associated protein</fullName>
    </submittedName>
</protein>
<feature type="domain" description="Primase C-terminal 1" evidence="1">
    <location>
        <begin position="271"/>
        <end position="328"/>
    </location>
</feature>
<dbReference type="Pfam" id="PF08708">
    <property type="entry name" value="PriCT_1"/>
    <property type="match status" value="1"/>
</dbReference>
<dbReference type="EMBL" id="KM613043">
    <property type="protein sequence ID" value="AIU53936.1"/>
    <property type="molecule type" value="Genomic_DNA"/>
</dbReference>
<reference evidence="2" key="1">
    <citation type="journal article" date="2014" name="J. Bacteriol.">
        <title>Characterization of a novel plasmid-borne thiopeptide gene cluster in Staphylococcus epidermidis strain 115.</title>
        <authorList>
            <person name="Bennallack P.R."/>
            <person name="Burt S.R."/>
            <person name="Heder M.J."/>
            <person name="Robison R.A."/>
            <person name="Griffitts J.S."/>
        </authorList>
    </citation>
    <scope>NUCLEOTIDE SEQUENCE</scope>
    <source>
        <strain evidence="2">115</strain>
        <plasmid evidence="2">pBac115</plasmid>
    </source>
</reference>
<geneLocation type="plasmid" evidence="2">
    <name>pBac115</name>
</geneLocation>
<keyword evidence="2" id="KW-0614">Plasmid</keyword>
<accession>A0A097PT59</accession>
<proteinExistence type="predicted"/>
<organism evidence="2">
    <name type="scientific">Macrococcoides caseolyticum</name>
    <dbReference type="NCBI Taxonomy" id="69966"/>
    <lineage>
        <taxon>Bacteria</taxon>
        <taxon>Bacillati</taxon>
        <taxon>Bacillota</taxon>
        <taxon>Bacilli</taxon>
        <taxon>Bacillales</taxon>
        <taxon>Staphylococcaceae</taxon>
        <taxon>Macrococcoides</taxon>
    </lineage>
</organism>
<evidence type="ECO:0000259" key="1">
    <source>
        <dbReference type="Pfam" id="PF08708"/>
    </source>
</evidence>
<dbReference type="InterPro" id="IPR014820">
    <property type="entry name" value="PriCT_1"/>
</dbReference>
<sequence>MQIYQEDVQDILTTLMNNGLRETRYKKSKLNIVEPVSKYRTGKIIVTRSKEELKGAKGLIVGSIEALLDNHPNLTHITPNVYRSAKNLSNGGVKGHSERNLKQINAFIIDIDDVDKSVITLADIVLRGHEIGLRPTLILHTPKGYHVYFMLKEPIYIKKTSGYNNALDKAKRISLNLRKYYAEVMPGIDVTCNHFGFFRCPNKDNIIDYSPESRYSMSNFINFSIKYESLNMNESQKHFNNNIIPFKQLKNIHEPWFHLLYNCKHIKGHGEQIGRDNAIFTMALHMYASKLSKTEAIEMLTHFNNNLIYPLEHSIVIQKVNSAYSGKYKGASKLYIYKLLYAWCEITDKLKNRLFFRNHAKARKDRLRSHYSEWQEDLYQYIKSNERNGYLEITTKELCEALGIPKSTLKEVLKKYDTFIWSTTKGKYAKLKITTKDIIINHLLKKVKTNKMNIQLLRVEFYKLLKGINPSSIEKINILRNIQLDLKEKLTTLSIENTT</sequence>
<evidence type="ECO:0000313" key="2">
    <source>
        <dbReference type="EMBL" id="AIU53936.1"/>
    </source>
</evidence>
<dbReference type="AlphaFoldDB" id="A0A097PT59"/>
<name>A0A097PT59_9STAP</name>